<dbReference type="Gene3D" id="3.90.79.10">
    <property type="entry name" value="Nucleoside Triphosphate Pyrophosphohydrolase"/>
    <property type="match status" value="1"/>
</dbReference>
<keyword evidence="5" id="KW-0460">Magnesium</keyword>
<reference evidence="8 9" key="1">
    <citation type="journal article" date="2019" name="Int. J. Syst. Evol. Microbiol.">
        <title>The Global Catalogue of Microorganisms (GCM) 10K type strain sequencing project: providing services to taxonomists for standard genome sequencing and annotation.</title>
        <authorList>
            <consortium name="The Broad Institute Genomics Platform"/>
            <consortium name="The Broad Institute Genome Sequencing Center for Infectious Disease"/>
            <person name="Wu L."/>
            <person name="Ma J."/>
        </authorList>
    </citation>
    <scope>NUCLEOTIDE SEQUENCE [LARGE SCALE GENOMIC DNA]</scope>
    <source>
        <strain evidence="8 9">JCM 14718</strain>
    </source>
</reference>
<evidence type="ECO:0000256" key="4">
    <source>
        <dbReference type="ARBA" id="ARBA00022801"/>
    </source>
</evidence>
<keyword evidence="4" id="KW-0378">Hydrolase</keyword>
<dbReference type="SUPFAM" id="SSF55811">
    <property type="entry name" value="Nudix"/>
    <property type="match status" value="1"/>
</dbReference>
<evidence type="ECO:0000313" key="9">
    <source>
        <dbReference type="Proteomes" id="UP001500618"/>
    </source>
</evidence>
<keyword evidence="9" id="KW-1185">Reference proteome</keyword>
<evidence type="ECO:0000256" key="3">
    <source>
        <dbReference type="ARBA" id="ARBA00022723"/>
    </source>
</evidence>
<evidence type="ECO:0000256" key="6">
    <source>
        <dbReference type="ARBA" id="ARBA00023211"/>
    </source>
</evidence>
<name>A0ABN2I636_9ACTN</name>
<dbReference type="InterPro" id="IPR015797">
    <property type="entry name" value="NUDIX_hydrolase-like_dom_sf"/>
</dbReference>
<evidence type="ECO:0000256" key="5">
    <source>
        <dbReference type="ARBA" id="ARBA00022842"/>
    </source>
</evidence>
<sequence>MKRQFEIPAAIAAQASAAARRPAAEKVEKPPVKNAVTVILMRDSDAGIEVYLLRRHGSMKAFGGMTVFPGGTVDPADVAAVDVPWSGPEPARWTRPLSAELPLARGLICAAVRETFEESGVLLAGPDDHTVVTDTGTARWRAVARSLEAHETSLTDVLAAHGLRLRADLLRPWSHWLTPEVEIRRFDTRFLLAALPPGQQTGPVAAEASDVAWVRPAQAIAELDAGERVMVPPTALTLLDLTEFDTVGQALAAADGREIQRVTPQFQPTGNGTLRFVTPEDPAYRTETA</sequence>
<organism evidence="8 9">
    <name type="scientific">Fodinicola feengrottensis</name>
    <dbReference type="NCBI Taxonomy" id="435914"/>
    <lineage>
        <taxon>Bacteria</taxon>
        <taxon>Bacillati</taxon>
        <taxon>Actinomycetota</taxon>
        <taxon>Actinomycetes</taxon>
        <taxon>Mycobacteriales</taxon>
        <taxon>Fodinicola</taxon>
    </lineage>
</organism>
<dbReference type="PROSITE" id="PS51462">
    <property type="entry name" value="NUDIX"/>
    <property type="match status" value="1"/>
</dbReference>
<keyword evidence="3" id="KW-0479">Metal-binding</keyword>
<dbReference type="RefSeq" id="WP_344313352.1">
    <property type="nucleotide sequence ID" value="NZ_BAAANY010000022.1"/>
</dbReference>
<evidence type="ECO:0000256" key="2">
    <source>
        <dbReference type="ARBA" id="ARBA00001946"/>
    </source>
</evidence>
<dbReference type="PANTHER" id="PTHR12318">
    <property type="entry name" value="TESTOSTERONE-REGULATED PROTEIN RP2"/>
    <property type="match status" value="1"/>
</dbReference>
<gene>
    <name evidence="8" type="ORF">GCM10009765_55770</name>
</gene>
<comment type="caution">
    <text evidence="8">The sequence shown here is derived from an EMBL/GenBank/DDBJ whole genome shotgun (WGS) entry which is preliminary data.</text>
</comment>
<dbReference type="EMBL" id="BAAANY010000022">
    <property type="protein sequence ID" value="GAA1699209.1"/>
    <property type="molecule type" value="Genomic_DNA"/>
</dbReference>
<evidence type="ECO:0000313" key="8">
    <source>
        <dbReference type="EMBL" id="GAA1699209.1"/>
    </source>
</evidence>
<protein>
    <submittedName>
        <fullName evidence="8">NUDIX domain-containing protein</fullName>
    </submittedName>
</protein>
<keyword evidence="6" id="KW-0464">Manganese</keyword>
<comment type="cofactor">
    <cofactor evidence="2">
        <name>Mg(2+)</name>
        <dbReference type="ChEBI" id="CHEBI:18420"/>
    </cofactor>
</comment>
<dbReference type="InterPro" id="IPR039121">
    <property type="entry name" value="NUDT19"/>
</dbReference>
<evidence type="ECO:0000256" key="1">
    <source>
        <dbReference type="ARBA" id="ARBA00001936"/>
    </source>
</evidence>
<dbReference type="CDD" id="cd18870">
    <property type="entry name" value="NUDIX_AcylCoAdiphos_Nudt19"/>
    <property type="match status" value="1"/>
</dbReference>
<dbReference type="InterPro" id="IPR000086">
    <property type="entry name" value="NUDIX_hydrolase_dom"/>
</dbReference>
<evidence type="ECO:0000259" key="7">
    <source>
        <dbReference type="PROSITE" id="PS51462"/>
    </source>
</evidence>
<dbReference type="PANTHER" id="PTHR12318:SF0">
    <property type="entry name" value="ACYL-COENZYME A DIPHOSPHATASE NUDT19"/>
    <property type="match status" value="1"/>
</dbReference>
<feature type="domain" description="Nudix hydrolase" evidence="7">
    <location>
        <begin position="31"/>
        <end position="236"/>
    </location>
</feature>
<comment type="cofactor">
    <cofactor evidence="1">
        <name>Mn(2+)</name>
        <dbReference type="ChEBI" id="CHEBI:29035"/>
    </cofactor>
</comment>
<accession>A0ABN2I636</accession>
<dbReference type="Proteomes" id="UP001500618">
    <property type="component" value="Unassembled WGS sequence"/>
</dbReference>
<proteinExistence type="predicted"/>